<dbReference type="InterPro" id="IPR011990">
    <property type="entry name" value="TPR-like_helical_dom_sf"/>
</dbReference>
<dbReference type="InterPro" id="IPR036249">
    <property type="entry name" value="Thioredoxin-like_sf"/>
</dbReference>
<evidence type="ECO:0000259" key="1">
    <source>
        <dbReference type="PROSITE" id="PS51352"/>
    </source>
</evidence>
<dbReference type="PANTHER" id="PTHR42852:SF17">
    <property type="entry name" value="THIOREDOXIN-LIKE PROTEIN HI_1115"/>
    <property type="match status" value="1"/>
</dbReference>
<dbReference type="PROSITE" id="PS51352">
    <property type="entry name" value="THIOREDOXIN_2"/>
    <property type="match status" value="1"/>
</dbReference>
<evidence type="ECO:0000313" key="2">
    <source>
        <dbReference type="EMBL" id="VAX39773.1"/>
    </source>
</evidence>
<dbReference type="GO" id="GO:0006950">
    <property type="term" value="P:response to stress"/>
    <property type="evidence" value="ECO:0007669"/>
    <property type="project" value="UniProtKB-ARBA"/>
</dbReference>
<gene>
    <name evidence="2" type="ORF">MNBD_PLANCTO02-3160</name>
</gene>
<dbReference type="EMBL" id="UOGL01000368">
    <property type="protein sequence ID" value="VAX39773.1"/>
    <property type="molecule type" value="Genomic_DNA"/>
</dbReference>
<dbReference type="InterPro" id="IPR000866">
    <property type="entry name" value="AhpC/TSA"/>
</dbReference>
<protein>
    <recommendedName>
        <fullName evidence="1">Thioredoxin domain-containing protein</fullName>
    </recommendedName>
</protein>
<dbReference type="Gene3D" id="3.40.30.10">
    <property type="entry name" value="Glutaredoxin"/>
    <property type="match status" value="1"/>
</dbReference>
<accession>A0A3B1DSB3</accession>
<dbReference type="GO" id="GO:0016209">
    <property type="term" value="F:antioxidant activity"/>
    <property type="evidence" value="ECO:0007669"/>
    <property type="project" value="InterPro"/>
</dbReference>
<feature type="domain" description="Thioredoxin" evidence="1">
    <location>
        <begin position="510"/>
        <end position="649"/>
    </location>
</feature>
<sequence length="649" mass="72373">MRLTVKIYLSVSLAITLLAVFSQKSIAAEDDATANAAKLKLVLSFKPVQKGFEIEIPTPEQLPKCVVKVERKGKTSGWVVIGAEGQVLRRFLDTNGDNVVDQWCYYRNGLEVYRDLDTNFNNKVDQSRWLNSGGSRWGIDKNEDARIDEWKTISAEEASAEAIQALATKDVARLESLLLSAEDIKQLGINNQLALSLKKSTSNIEAKMKEVLSKTTIISPQTKWIRFDSGSPSTIPADEGKAKKDLHVYENAMAITETKEKAGLIQIGELVRVGDTWRLTQVPQPLEGESIQITAGGILMQPQLASVGNKGAGTTKELSPEVQKLLGELQKLDQNSPQPKDGRLALTRYNKQRTELLGQLVSHAKTIEEREQWLQQMIDGIAAAVQTGTYSSGLKQLENIEKELKAKTPRSPLVAYVVYRRMLSQYSGELNSKTSSEDRQKTQDRWLKELERFTVDFPNASDTADALMQLAIAGEYTGKIKAARTWYERLEKNFSKFPAGIRAKGALTRLDLEGRKLSLSGKGLDGGTLSISQFRGKVTLVIFWSTWCKPCTEDLPQMRALYQKYRTNGFEILGVNLDVEKRIVRPFLTQHKMTWSQIYDEGGMEAPAAREFGIVTLPTMILVDKTGKVISRATSVDALKKQLPSLLKK</sequence>
<proteinExistence type="predicted"/>
<dbReference type="PANTHER" id="PTHR42852">
    <property type="entry name" value="THIOL:DISULFIDE INTERCHANGE PROTEIN DSBE"/>
    <property type="match status" value="1"/>
</dbReference>
<dbReference type="InterPro" id="IPR013766">
    <property type="entry name" value="Thioredoxin_domain"/>
</dbReference>
<organism evidence="2">
    <name type="scientific">hydrothermal vent metagenome</name>
    <dbReference type="NCBI Taxonomy" id="652676"/>
    <lineage>
        <taxon>unclassified sequences</taxon>
        <taxon>metagenomes</taxon>
        <taxon>ecological metagenomes</taxon>
    </lineage>
</organism>
<dbReference type="AlphaFoldDB" id="A0A3B1DSB3"/>
<reference evidence="2" key="1">
    <citation type="submission" date="2018-06" db="EMBL/GenBank/DDBJ databases">
        <authorList>
            <person name="Zhirakovskaya E."/>
        </authorList>
    </citation>
    <scope>NUCLEOTIDE SEQUENCE</scope>
</reference>
<dbReference type="SUPFAM" id="SSF52833">
    <property type="entry name" value="Thioredoxin-like"/>
    <property type="match status" value="1"/>
</dbReference>
<dbReference type="GO" id="GO:0016491">
    <property type="term" value="F:oxidoreductase activity"/>
    <property type="evidence" value="ECO:0007669"/>
    <property type="project" value="InterPro"/>
</dbReference>
<dbReference type="Gene3D" id="1.25.40.10">
    <property type="entry name" value="Tetratricopeptide repeat domain"/>
    <property type="match status" value="1"/>
</dbReference>
<dbReference type="CDD" id="cd02966">
    <property type="entry name" value="TlpA_like_family"/>
    <property type="match status" value="1"/>
</dbReference>
<dbReference type="InterPro" id="IPR050553">
    <property type="entry name" value="Thioredoxin_ResA/DsbE_sf"/>
</dbReference>
<dbReference type="Pfam" id="PF00578">
    <property type="entry name" value="AhpC-TSA"/>
    <property type="match status" value="1"/>
</dbReference>
<name>A0A3B1DSB3_9ZZZZ</name>